<comment type="subunit">
    <text evidence="5">Homodimer.</text>
</comment>
<evidence type="ECO:0000256" key="6">
    <source>
        <dbReference type="PIRSR" id="PIRSR001549-1"/>
    </source>
</evidence>
<evidence type="ECO:0000256" key="2">
    <source>
        <dbReference type="ARBA" id="ARBA00022741"/>
    </source>
</evidence>
<keyword evidence="5" id="KW-0067">ATP-binding</keyword>
<dbReference type="SUPFAM" id="SSF52954">
    <property type="entry name" value="Class II aaRS ABD-related"/>
    <property type="match status" value="1"/>
</dbReference>
<evidence type="ECO:0000259" key="7">
    <source>
        <dbReference type="PROSITE" id="PS50862"/>
    </source>
</evidence>
<dbReference type="PANTHER" id="PTHR43707:SF1">
    <property type="entry name" value="HISTIDINE--TRNA LIGASE, MITOCHONDRIAL-RELATED"/>
    <property type="match status" value="1"/>
</dbReference>
<dbReference type="Proteomes" id="UP000178116">
    <property type="component" value="Unassembled WGS sequence"/>
</dbReference>
<proteinExistence type="inferred from homology"/>
<dbReference type="InterPro" id="IPR006195">
    <property type="entry name" value="aa-tRNA-synth_II"/>
</dbReference>
<dbReference type="HAMAP" id="MF_00127">
    <property type="entry name" value="His_tRNA_synth"/>
    <property type="match status" value="1"/>
</dbReference>
<dbReference type="GO" id="GO:0006427">
    <property type="term" value="P:histidyl-tRNA aminoacylation"/>
    <property type="evidence" value="ECO:0007669"/>
    <property type="project" value="UniProtKB-UniRule"/>
</dbReference>
<dbReference type="GO" id="GO:0004821">
    <property type="term" value="F:histidine-tRNA ligase activity"/>
    <property type="evidence" value="ECO:0007669"/>
    <property type="project" value="UniProtKB-UniRule"/>
</dbReference>
<dbReference type="SUPFAM" id="SSF55681">
    <property type="entry name" value="Class II aaRS and biotin synthetases"/>
    <property type="match status" value="1"/>
</dbReference>
<comment type="caution">
    <text evidence="8">The sequence shown here is derived from an EMBL/GenBank/DDBJ whole genome shotgun (WGS) entry which is preliminary data.</text>
</comment>
<dbReference type="InterPro" id="IPR015807">
    <property type="entry name" value="His-tRNA-ligase"/>
</dbReference>
<dbReference type="GO" id="GO:0005524">
    <property type="term" value="F:ATP binding"/>
    <property type="evidence" value="ECO:0007669"/>
    <property type="project" value="UniProtKB-UniRule"/>
</dbReference>
<comment type="catalytic activity">
    <reaction evidence="4 5">
        <text>tRNA(His) + L-histidine + ATP = L-histidyl-tRNA(His) + AMP + diphosphate + H(+)</text>
        <dbReference type="Rhea" id="RHEA:17313"/>
        <dbReference type="Rhea" id="RHEA-COMP:9665"/>
        <dbReference type="Rhea" id="RHEA-COMP:9689"/>
        <dbReference type="ChEBI" id="CHEBI:15378"/>
        <dbReference type="ChEBI" id="CHEBI:30616"/>
        <dbReference type="ChEBI" id="CHEBI:33019"/>
        <dbReference type="ChEBI" id="CHEBI:57595"/>
        <dbReference type="ChEBI" id="CHEBI:78442"/>
        <dbReference type="ChEBI" id="CHEBI:78527"/>
        <dbReference type="ChEBI" id="CHEBI:456215"/>
        <dbReference type="EC" id="6.1.1.21"/>
    </reaction>
</comment>
<feature type="binding site" evidence="6">
    <location>
        <begin position="270"/>
        <end position="271"/>
    </location>
    <ligand>
        <name>L-histidine</name>
        <dbReference type="ChEBI" id="CHEBI:57595"/>
    </ligand>
</feature>
<dbReference type="InterPro" id="IPR004154">
    <property type="entry name" value="Anticodon-bd"/>
</dbReference>
<keyword evidence="5" id="KW-0648">Protein biosynthesis</keyword>
<dbReference type="Pfam" id="PF03129">
    <property type="entry name" value="HGTP_anticodon"/>
    <property type="match status" value="1"/>
</dbReference>
<accession>A0A1G2LVP3</accession>
<evidence type="ECO:0000313" key="8">
    <source>
        <dbReference type="EMBL" id="OHA15715.1"/>
    </source>
</evidence>
<dbReference type="InterPro" id="IPR004516">
    <property type="entry name" value="HisRS/HisZ"/>
</dbReference>
<organism evidence="8 9">
    <name type="scientific">Candidatus Tagabacteria bacterium RIFCSPLOWO2_01_FULL_42_9</name>
    <dbReference type="NCBI Taxonomy" id="1802296"/>
    <lineage>
        <taxon>Bacteria</taxon>
        <taxon>Candidatus Tagaibacteriota</taxon>
    </lineage>
</organism>
<dbReference type="InterPro" id="IPR045864">
    <property type="entry name" value="aa-tRNA-synth_II/BPL/LPL"/>
</dbReference>
<comment type="subcellular location">
    <subcellularLocation>
        <location evidence="5">Cytoplasm</location>
    </subcellularLocation>
</comment>
<reference evidence="8 9" key="1">
    <citation type="journal article" date="2016" name="Nat. Commun.">
        <title>Thousands of microbial genomes shed light on interconnected biogeochemical processes in an aquifer system.</title>
        <authorList>
            <person name="Anantharaman K."/>
            <person name="Brown C.T."/>
            <person name="Hug L.A."/>
            <person name="Sharon I."/>
            <person name="Castelle C.J."/>
            <person name="Probst A.J."/>
            <person name="Thomas B.C."/>
            <person name="Singh A."/>
            <person name="Wilkins M.J."/>
            <person name="Karaoz U."/>
            <person name="Brodie E.L."/>
            <person name="Williams K.H."/>
            <person name="Hubbard S.S."/>
            <person name="Banfield J.F."/>
        </authorList>
    </citation>
    <scope>NUCLEOTIDE SEQUENCE [LARGE SCALE GENOMIC DNA]</scope>
</reference>
<dbReference type="NCBIfam" id="TIGR00442">
    <property type="entry name" value="hisS"/>
    <property type="match status" value="1"/>
</dbReference>
<keyword evidence="5" id="KW-0436">Ligase</keyword>
<dbReference type="InterPro" id="IPR041715">
    <property type="entry name" value="HisRS-like_core"/>
</dbReference>
<feature type="domain" description="Aminoacyl-transfer RNA synthetases class-II family profile" evidence="7">
    <location>
        <begin position="44"/>
        <end position="378"/>
    </location>
</feature>
<dbReference type="GO" id="GO:0005737">
    <property type="term" value="C:cytoplasm"/>
    <property type="evidence" value="ECO:0007669"/>
    <property type="project" value="UniProtKB-SubCell"/>
</dbReference>
<keyword evidence="2 5" id="KW-0547">Nucleotide-binding</keyword>
<sequence>MREKKKQKDILLQTPKGMRDILTEDYSYYHNFYETAEEIANYYGFGPIQTPYLEKNDLFTAAIGETAEIVEKQMFAFKTRGGDRLVLRPEGTAPIMRSYLKHGMQARPQPVMLWYKGSFFRHENPQFGRFREFQSFGIEILGESNSIADATVIRVAAAVLEDLGLGNYIIRINSIGDKECRNAYRKELTSYYRRKLNELCKDCRRRLKENPLRLLDCKEETCQKLKKNAPQMVNFLCLECKNHFKEVLEILDALNIPYSLDHHLVRGLDYYSRTVFEIFLDLPKTDEAGGAPTIAEEGVEIPAQDADGQSVGKNEKQETPETISQFKNLALAGGGRYDYLSKILSNKDIPGVGMAMGADRIIMAMRDKKLLRQKQKHPKIFFIQIGALAKRKSLLLTELLRKANIPLAQSITKESLKSQLKIAAKLNAPIILMLGQKEALEDTIIVRDAAMGGQDIVPFSKIVDFIKNKLKKNRTL</sequence>
<dbReference type="AlphaFoldDB" id="A0A1G2LVP3"/>
<dbReference type="EC" id="6.1.1.21" evidence="5"/>
<feature type="binding site" evidence="6">
    <location>
        <position position="139"/>
    </location>
    <ligand>
        <name>L-histidine</name>
        <dbReference type="ChEBI" id="CHEBI:57595"/>
    </ligand>
</feature>
<dbReference type="InterPro" id="IPR036621">
    <property type="entry name" value="Anticodon-bd_dom_sf"/>
</dbReference>
<evidence type="ECO:0000256" key="4">
    <source>
        <dbReference type="ARBA" id="ARBA00047639"/>
    </source>
</evidence>
<evidence type="ECO:0000256" key="3">
    <source>
        <dbReference type="ARBA" id="ARBA00023146"/>
    </source>
</evidence>
<name>A0A1G2LVP3_9BACT</name>
<keyword evidence="3 5" id="KW-0030">Aminoacyl-tRNA synthetase</keyword>
<dbReference type="Gene3D" id="3.30.930.10">
    <property type="entry name" value="Bira Bifunctional Protein, Domain 2"/>
    <property type="match status" value="1"/>
</dbReference>
<protein>
    <recommendedName>
        <fullName evidence="5">Histidine--tRNA ligase</fullName>
        <ecNumber evidence="5">6.1.1.21</ecNumber>
    </recommendedName>
    <alternativeName>
        <fullName evidence="5">Histidyl-tRNA synthetase</fullName>
        <shortName evidence="5">HisRS</shortName>
    </alternativeName>
</protein>
<dbReference type="Gene3D" id="3.40.50.800">
    <property type="entry name" value="Anticodon-binding domain"/>
    <property type="match status" value="1"/>
</dbReference>
<dbReference type="CDD" id="cd00773">
    <property type="entry name" value="HisRS-like_core"/>
    <property type="match status" value="1"/>
</dbReference>
<evidence type="ECO:0000256" key="1">
    <source>
        <dbReference type="ARBA" id="ARBA00008226"/>
    </source>
</evidence>
<feature type="binding site" evidence="6">
    <location>
        <begin position="90"/>
        <end position="92"/>
    </location>
    <ligand>
        <name>L-histidine</name>
        <dbReference type="ChEBI" id="CHEBI:57595"/>
    </ligand>
</feature>
<dbReference type="EMBL" id="MHRA01000014">
    <property type="protein sequence ID" value="OHA15715.1"/>
    <property type="molecule type" value="Genomic_DNA"/>
</dbReference>
<dbReference type="PROSITE" id="PS50862">
    <property type="entry name" value="AA_TRNA_LIGASE_II"/>
    <property type="match status" value="1"/>
</dbReference>
<evidence type="ECO:0000256" key="5">
    <source>
        <dbReference type="HAMAP-Rule" id="MF_00127"/>
    </source>
</evidence>
<evidence type="ECO:0000313" key="9">
    <source>
        <dbReference type="Proteomes" id="UP000178116"/>
    </source>
</evidence>
<dbReference type="Pfam" id="PF13393">
    <property type="entry name" value="tRNA-synt_His"/>
    <property type="match status" value="1"/>
</dbReference>
<feature type="binding site" evidence="6">
    <location>
        <position position="266"/>
    </location>
    <ligand>
        <name>L-histidine</name>
        <dbReference type="ChEBI" id="CHEBI:57595"/>
    </ligand>
</feature>
<dbReference type="PANTHER" id="PTHR43707">
    <property type="entry name" value="HISTIDYL-TRNA SYNTHETASE"/>
    <property type="match status" value="1"/>
</dbReference>
<keyword evidence="5" id="KW-0963">Cytoplasm</keyword>
<gene>
    <name evidence="5" type="primary">hisS</name>
    <name evidence="8" type="ORF">A3A10_01985</name>
</gene>
<comment type="similarity">
    <text evidence="1 5">Belongs to the class-II aminoacyl-tRNA synthetase family.</text>
</comment>
<dbReference type="PIRSF" id="PIRSF001549">
    <property type="entry name" value="His-tRNA_synth"/>
    <property type="match status" value="1"/>
</dbReference>
<feature type="binding site" evidence="6">
    <location>
        <position position="121"/>
    </location>
    <ligand>
        <name>L-histidine</name>
        <dbReference type="ChEBI" id="CHEBI:57595"/>
    </ligand>
</feature>